<dbReference type="RefSeq" id="WP_390328887.1">
    <property type="nucleotide sequence ID" value="NZ_JBHRTP010000039.1"/>
</dbReference>
<accession>A0ABV7F544</accession>
<dbReference type="Proteomes" id="UP001595530">
    <property type="component" value="Unassembled WGS sequence"/>
</dbReference>
<feature type="domain" description="Cation/H+ exchanger transmembrane" evidence="6">
    <location>
        <begin position="23"/>
        <end position="99"/>
    </location>
</feature>
<protein>
    <submittedName>
        <fullName evidence="7">Cation:proton antiporter</fullName>
    </submittedName>
</protein>
<keyword evidence="8" id="KW-1185">Reference proteome</keyword>
<keyword evidence="2 5" id="KW-0812">Transmembrane</keyword>
<gene>
    <name evidence="7" type="ORF">ACFOFO_13240</name>
</gene>
<evidence type="ECO:0000256" key="1">
    <source>
        <dbReference type="ARBA" id="ARBA00004141"/>
    </source>
</evidence>
<evidence type="ECO:0000256" key="5">
    <source>
        <dbReference type="SAM" id="Phobius"/>
    </source>
</evidence>
<organism evidence="7 8">
    <name type="scientific">Undibacterium arcticum</name>
    <dbReference type="NCBI Taxonomy" id="1762892"/>
    <lineage>
        <taxon>Bacteria</taxon>
        <taxon>Pseudomonadati</taxon>
        <taxon>Pseudomonadota</taxon>
        <taxon>Betaproteobacteria</taxon>
        <taxon>Burkholderiales</taxon>
        <taxon>Oxalobacteraceae</taxon>
        <taxon>Undibacterium</taxon>
    </lineage>
</organism>
<name>A0ABV7F544_9BURK</name>
<keyword evidence="3 5" id="KW-1133">Transmembrane helix</keyword>
<comment type="subcellular location">
    <subcellularLocation>
        <location evidence="1">Membrane</location>
        <topology evidence="1">Multi-pass membrane protein</topology>
    </subcellularLocation>
</comment>
<feature type="transmembrane region" description="Helical" evidence="5">
    <location>
        <begin position="39"/>
        <end position="59"/>
    </location>
</feature>
<evidence type="ECO:0000313" key="7">
    <source>
        <dbReference type="EMBL" id="MFC3108912.1"/>
    </source>
</evidence>
<comment type="caution">
    <text evidence="7">The sequence shown here is derived from an EMBL/GenBank/DDBJ whole genome shotgun (WGS) entry which is preliminary data.</text>
</comment>
<dbReference type="InterPro" id="IPR006153">
    <property type="entry name" value="Cation/H_exchanger_TM"/>
</dbReference>
<keyword evidence="4 5" id="KW-0472">Membrane</keyword>
<sequence length="102" mass="11480">MAIWLDLAAYYMETLEIIFGLLTVVAELGALSKRQPIPLPILQVIGSLILSFVPGFSNVRLDPNIFFALFIPPLLFSEAWMIPKRELVEVMRPVLLLALGKR</sequence>
<reference evidence="8" key="1">
    <citation type="journal article" date="2019" name="Int. J. Syst. Evol. Microbiol.">
        <title>The Global Catalogue of Microorganisms (GCM) 10K type strain sequencing project: providing services to taxonomists for standard genome sequencing and annotation.</title>
        <authorList>
            <consortium name="The Broad Institute Genomics Platform"/>
            <consortium name="The Broad Institute Genome Sequencing Center for Infectious Disease"/>
            <person name="Wu L."/>
            <person name="Ma J."/>
        </authorList>
    </citation>
    <scope>NUCLEOTIDE SEQUENCE [LARGE SCALE GENOMIC DNA]</scope>
    <source>
        <strain evidence="8">KCTC 42986</strain>
    </source>
</reference>
<evidence type="ECO:0000256" key="2">
    <source>
        <dbReference type="ARBA" id="ARBA00022692"/>
    </source>
</evidence>
<evidence type="ECO:0000259" key="6">
    <source>
        <dbReference type="Pfam" id="PF00999"/>
    </source>
</evidence>
<evidence type="ECO:0000256" key="3">
    <source>
        <dbReference type="ARBA" id="ARBA00022989"/>
    </source>
</evidence>
<evidence type="ECO:0000313" key="8">
    <source>
        <dbReference type="Proteomes" id="UP001595530"/>
    </source>
</evidence>
<proteinExistence type="predicted"/>
<dbReference type="Pfam" id="PF00999">
    <property type="entry name" value="Na_H_Exchanger"/>
    <property type="match status" value="1"/>
</dbReference>
<feature type="transmembrane region" description="Helical" evidence="5">
    <location>
        <begin position="65"/>
        <end position="82"/>
    </location>
</feature>
<evidence type="ECO:0000256" key="4">
    <source>
        <dbReference type="ARBA" id="ARBA00023136"/>
    </source>
</evidence>
<dbReference type="EMBL" id="JBHRTP010000039">
    <property type="protein sequence ID" value="MFC3108912.1"/>
    <property type="molecule type" value="Genomic_DNA"/>
</dbReference>
<feature type="transmembrane region" description="Helical" evidence="5">
    <location>
        <begin position="14"/>
        <end position="32"/>
    </location>
</feature>